<dbReference type="InterPro" id="IPR027417">
    <property type="entry name" value="P-loop_NTPase"/>
</dbReference>
<dbReference type="STRING" id="1167006.UWK_00481"/>
<dbReference type="RefSeq" id="WP_015402762.1">
    <property type="nucleotide sequence ID" value="NC_020304.1"/>
</dbReference>
<dbReference type="GO" id="GO:0016887">
    <property type="term" value="F:ATP hydrolysis activity"/>
    <property type="evidence" value="ECO:0007669"/>
    <property type="project" value="InterPro"/>
</dbReference>
<keyword evidence="1" id="KW-0812">Transmembrane</keyword>
<sequence>MYRNYFGLKEKPFSIAPDPRYLYMSESHREALAHLLYGVSSGGCFILLTGDVGTGKTTLSRCLLAQLPENTDLALIDNPLLTVLEFLEAICLELDIQLEGVEKSVDSYAGLINRFLIDAQERGRNITLLIDEAQNLSLDLLEQLRLLITLEADHKNLLKVILLGQTELRQILKQEAAEELNQRITSRYHLLPLDRESTSAYIKHRLTVAGEAEDIFSQSAMARVFELSSGIPRLINVLCDRALLGTYEEQKYLVTAGIVEEAGREVLRGNTGEKEQRLRKKLWRGLIPVAAVIALGVGVAFYYLGGPVFLGGPPKDQNPVVQGGKFAEATEDTESKIATGELQPEEVKADRATIRIVPLEIND</sequence>
<dbReference type="KEGG" id="dsf:UWK_00481"/>
<dbReference type="EMBL" id="CP003985">
    <property type="protein sequence ID" value="AGF77064.1"/>
    <property type="molecule type" value="Genomic_DNA"/>
</dbReference>
<dbReference type="eggNOG" id="COG3267">
    <property type="taxonomic scope" value="Bacteria"/>
</dbReference>
<protein>
    <submittedName>
        <fullName evidence="3">Type II secretory pathway, component ExeA (Putative ATPase)</fullName>
    </submittedName>
</protein>
<evidence type="ECO:0000313" key="4">
    <source>
        <dbReference type="Proteomes" id="UP000011721"/>
    </source>
</evidence>
<accession>M1NB89</accession>
<evidence type="ECO:0000313" key="3">
    <source>
        <dbReference type="EMBL" id="AGF77064.1"/>
    </source>
</evidence>
<dbReference type="OrthoDB" id="9779230at2"/>
<reference evidence="4" key="1">
    <citation type="journal article" date="2013" name="Stand. Genomic Sci.">
        <title>Complete genome sequence of Desulfocapsa sulfexigens, a marine deltaproteobacterium specialized in disproportionating inorganic sulfur compounds.</title>
        <authorList>
            <person name="Finster K.W."/>
            <person name="Kjeldsen K.U."/>
            <person name="Kube M."/>
            <person name="Reinhardt R."/>
            <person name="Mussmann M."/>
            <person name="Amann R."/>
            <person name="Schreiber L."/>
        </authorList>
    </citation>
    <scope>NUCLEOTIDE SEQUENCE [LARGE SCALE GENOMIC DNA]</scope>
    <source>
        <strain evidence="4">DSM 10523 / SB164P1</strain>
    </source>
</reference>
<dbReference type="InterPro" id="IPR003593">
    <property type="entry name" value="AAA+_ATPase"/>
</dbReference>
<dbReference type="SUPFAM" id="SSF52540">
    <property type="entry name" value="P-loop containing nucleoside triphosphate hydrolases"/>
    <property type="match status" value="1"/>
</dbReference>
<dbReference type="AlphaFoldDB" id="M1NB89"/>
<dbReference type="PANTHER" id="PTHR35894">
    <property type="entry name" value="GENERAL SECRETION PATHWAY PROTEIN A-RELATED"/>
    <property type="match status" value="1"/>
</dbReference>
<evidence type="ECO:0000259" key="2">
    <source>
        <dbReference type="SMART" id="SM00382"/>
    </source>
</evidence>
<dbReference type="Proteomes" id="UP000011721">
    <property type="component" value="Chromosome"/>
</dbReference>
<keyword evidence="1" id="KW-1133">Transmembrane helix</keyword>
<proteinExistence type="predicted"/>
<name>M1NB89_DESSD</name>
<evidence type="ECO:0000256" key="1">
    <source>
        <dbReference type="SAM" id="Phobius"/>
    </source>
</evidence>
<dbReference type="Pfam" id="PF13401">
    <property type="entry name" value="AAA_22"/>
    <property type="match status" value="1"/>
</dbReference>
<keyword evidence="1" id="KW-0472">Membrane</keyword>
<dbReference type="HOGENOM" id="CLU_024125_3_0_7"/>
<organism evidence="3 4">
    <name type="scientific">Desulfocapsa sulfexigens (strain DSM 10523 / SB164P1)</name>
    <dbReference type="NCBI Taxonomy" id="1167006"/>
    <lineage>
        <taxon>Bacteria</taxon>
        <taxon>Pseudomonadati</taxon>
        <taxon>Thermodesulfobacteriota</taxon>
        <taxon>Desulfobulbia</taxon>
        <taxon>Desulfobulbales</taxon>
        <taxon>Desulfocapsaceae</taxon>
        <taxon>Desulfocapsa</taxon>
    </lineage>
</organism>
<dbReference type="InterPro" id="IPR052026">
    <property type="entry name" value="ExeA_AAA_ATPase_DNA-bind"/>
</dbReference>
<feature type="transmembrane region" description="Helical" evidence="1">
    <location>
        <begin position="282"/>
        <end position="304"/>
    </location>
</feature>
<dbReference type="PATRIC" id="fig|1167006.5.peg.545"/>
<gene>
    <name evidence="3" type="ordered locus">UWK_00481</name>
</gene>
<feature type="domain" description="AAA+ ATPase" evidence="2">
    <location>
        <begin position="42"/>
        <end position="194"/>
    </location>
</feature>
<dbReference type="Gene3D" id="3.40.50.300">
    <property type="entry name" value="P-loop containing nucleotide triphosphate hydrolases"/>
    <property type="match status" value="1"/>
</dbReference>
<dbReference type="PANTHER" id="PTHR35894:SF1">
    <property type="entry name" value="PHOSPHORIBULOKINASE _ URIDINE KINASE FAMILY"/>
    <property type="match status" value="1"/>
</dbReference>
<keyword evidence="4" id="KW-1185">Reference proteome</keyword>
<dbReference type="SMART" id="SM00382">
    <property type="entry name" value="AAA"/>
    <property type="match status" value="1"/>
</dbReference>
<dbReference type="InterPro" id="IPR049945">
    <property type="entry name" value="AAA_22"/>
</dbReference>